<sequence length="753" mass="80732">MASALDEDTQQSLAEGRESAKAFLRSIQKDLQKVFIVFLLGFLATFWALRVYVWDFLYGITKANMSPAVAAEADVIATTPFEVILLQAKIGLIVGAITAIPPLIYVSRGELRARGMWPQSPIPRWKLAGILLLGGGLFGVGVAYGVYAFFPIMFSFLAGFGLEAGIQPTYSIVMWTEFIVFLSLSFGLAGQMPLLITGLSYSGIVQYETFRDKWRYAVVAIFVFGAVFSPPDPFTQLMWAFPLIALYGFSLYLAKLVVTAQRSSDRIDVLGAARNHWNVVGGAAVLGGGLVYGFYEYGGRTAVNSLLRLVNSDWRFLEPGAGLGVDPTAGAGVYAAVWALVFVAVATLWAVYADLDTTSAGYQYGDPTAVDVSELDAAGVRAAPDDAFAEMDEGESLALAQAAIDDDDPEKAQAILDRHDEVSEGEDGADGSPDEDANAADSGGQGGDSGQGGDGQGGQGGDGGLMGSMQNRTSRASSTFLSELTDGNEDEAEDDIGGYYRDLKFIFDSLRSRSFRLVAVFGGVMAAAFTWLYLGGLAAVRNDLESRVPAEVGGGINIITLHPVEALIFMVKFSVLLGIVAVFPVLLYYAWPALRERGFVAGRIYQVYLWTGALFAGLIGGFALGYAYIAPGLIGWLVTDAELANMIITYQVSDFLWLVIYTTIGIGFLADIPIAMLLLNNAGVPYRVFRGRWREVTVGVMLFAAVFTPADVITMFLATIPLMAAYGVGVGVLFVVTFGGRRNLSPPSEIVGR</sequence>
<dbReference type="RefSeq" id="WP_379766019.1">
    <property type="nucleotide sequence ID" value="NZ_JBHSXI010000006.1"/>
</dbReference>
<dbReference type="GO" id="GO:0008320">
    <property type="term" value="F:protein transmembrane transporter activity"/>
    <property type="evidence" value="ECO:0007669"/>
    <property type="project" value="UniProtKB-UniRule"/>
</dbReference>
<dbReference type="PANTHER" id="PTHR30371">
    <property type="entry name" value="SEC-INDEPENDENT PROTEIN TRANSLOCASE PROTEIN TATC"/>
    <property type="match status" value="1"/>
</dbReference>
<dbReference type="PANTHER" id="PTHR30371:SF0">
    <property type="entry name" value="SEC-INDEPENDENT PROTEIN TRANSLOCASE PROTEIN TATC, CHLOROPLASTIC-RELATED"/>
    <property type="match status" value="1"/>
</dbReference>
<keyword evidence="8" id="KW-1185">Reference proteome</keyword>
<feature type="transmembrane region" description="Helical" evidence="5">
    <location>
        <begin position="34"/>
        <end position="53"/>
    </location>
</feature>
<keyword evidence="2 5" id="KW-0812">Transmembrane</keyword>
<gene>
    <name evidence="5" type="primary">tatC</name>
    <name evidence="7" type="ORF">ACFQEY_06365</name>
</gene>
<protein>
    <recommendedName>
        <fullName evidence="5">Sec-independent protein translocase protein TatC</fullName>
    </recommendedName>
</protein>
<comment type="subcellular location">
    <subcellularLocation>
        <location evidence="5">Cell membrane</location>
        <topology evidence="5">Multi-pass membrane protein</topology>
    </subcellularLocation>
    <subcellularLocation>
        <location evidence="1">Membrane</location>
        <topology evidence="1">Multi-pass membrane protein</topology>
    </subcellularLocation>
</comment>
<dbReference type="HAMAP" id="MF_00902">
    <property type="entry name" value="TatC"/>
    <property type="match status" value="1"/>
</dbReference>
<evidence type="ECO:0000256" key="2">
    <source>
        <dbReference type="ARBA" id="ARBA00022692"/>
    </source>
</evidence>
<feature type="transmembrane region" description="Helical" evidence="5">
    <location>
        <begin position="331"/>
        <end position="352"/>
    </location>
</feature>
<feature type="transmembrane region" description="Helical" evidence="5">
    <location>
        <begin position="127"/>
        <end position="158"/>
    </location>
</feature>
<keyword evidence="5" id="KW-0813">Transport</keyword>
<feature type="transmembrane region" description="Helical" evidence="5">
    <location>
        <begin position="84"/>
        <end position="106"/>
    </location>
</feature>
<feature type="transmembrane region" description="Helical" evidence="5">
    <location>
        <begin position="277"/>
        <end position="295"/>
    </location>
</feature>
<feature type="transmembrane region" description="Helical" evidence="5">
    <location>
        <begin position="514"/>
        <end position="534"/>
    </location>
</feature>
<feature type="transmembrane region" description="Helical" evidence="5">
    <location>
        <begin position="178"/>
        <end position="202"/>
    </location>
</feature>
<feature type="transmembrane region" description="Helical" evidence="5">
    <location>
        <begin position="237"/>
        <end position="257"/>
    </location>
</feature>
<feature type="transmembrane region" description="Helical" evidence="5">
    <location>
        <begin position="691"/>
        <end position="710"/>
    </location>
</feature>
<dbReference type="InterPro" id="IPR002033">
    <property type="entry name" value="TatC"/>
</dbReference>
<comment type="similarity">
    <text evidence="5">Belongs to the TatC family.</text>
</comment>
<organism evidence="7 8">
    <name type="scientific">Halorubrum trueperi</name>
    <dbReference type="NCBI Taxonomy" id="2004704"/>
    <lineage>
        <taxon>Archaea</taxon>
        <taxon>Methanobacteriati</taxon>
        <taxon>Methanobacteriota</taxon>
        <taxon>Stenosarchaea group</taxon>
        <taxon>Halobacteria</taxon>
        <taxon>Halobacteriales</taxon>
        <taxon>Haloferacaceae</taxon>
        <taxon>Halorubrum</taxon>
    </lineage>
</organism>
<evidence type="ECO:0000313" key="8">
    <source>
        <dbReference type="Proteomes" id="UP001596333"/>
    </source>
</evidence>
<comment type="subunit">
    <text evidence="5">Forms a complex with TatA.</text>
</comment>
<keyword evidence="3 5" id="KW-1133">Transmembrane helix</keyword>
<keyword evidence="5" id="KW-0653">Protein transport</keyword>
<proteinExistence type="inferred from homology"/>
<dbReference type="Proteomes" id="UP001596333">
    <property type="component" value="Unassembled WGS sequence"/>
</dbReference>
<feature type="transmembrane region" description="Helical" evidence="5">
    <location>
        <begin position="214"/>
        <end position="231"/>
    </location>
</feature>
<evidence type="ECO:0000256" key="5">
    <source>
        <dbReference type="HAMAP-Rule" id="MF_00902"/>
    </source>
</evidence>
<keyword evidence="5" id="KW-1003">Cell membrane</keyword>
<feature type="transmembrane region" description="Helical" evidence="5">
    <location>
        <begin position="716"/>
        <end position="738"/>
    </location>
</feature>
<feature type="compositionally biased region" description="Gly residues" evidence="6">
    <location>
        <begin position="443"/>
        <end position="466"/>
    </location>
</feature>
<reference evidence="7 8" key="1">
    <citation type="journal article" date="2019" name="Int. J. Syst. Evol. Microbiol.">
        <title>The Global Catalogue of Microorganisms (GCM) 10K type strain sequencing project: providing services to taxonomists for standard genome sequencing and annotation.</title>
        <authorList>
            <consortium name="The Broad Institute Genomics Platform"/>
            <consortium name="The Broad Institute Genome Sequencing Center for Infectious Disease"/>
            <person name="Wu L."/>
            <person name="Ma J."/>
        </authorList>
    </citation>
    <scope>NUCLEOTIDE SEQUENCE [LARGE SCALE GENOMIC DNA]</scope>
    <source>
        <strain evidence="7 8">Y73</strain>
    </source>
</reference>
<evidence type="ECO:0000313" key="7">
    <source>
        <dbReference type="EMBL" id="MFC6888652.1"/>
    </source>
</evidence>
<dbReference type="GO" id="GO:0033281">
    <property type="term" value="C:TAT protein transport complex"/>
    <property type="evidence" value="ECO:0007669"/>
    <property type="project" value="UniProtKB-UniRule"/>
</dbReference>
<feature type="transmembrane region" description="Helical" evidence="5">
    <location>
        <begin position="655"/>
        <end position="679"/>
    </location>
</feature>
<dbReference type="AlphaFoldDB" id="A0ABD5UKI0"/>
<evidence type="ECO:0000256" key="6">
    <source>
        <dbReference type="SAM" id="MobiDB-lite"/>
    </source>
</evidence>
<evidence type="ECO:0000256" key="3">
    <source>
        <dbReference type="ARBA" id="ARBA00022989"/>
    </source>
</evidence>
<evidence type="ECO:0000256" key="4">
    <source>
        <dbReference type="ARBA" id="ARBA00023136"/>
    </source>
</evidence>
<keyword evidence="4 5" id="KW-0472">Membrane</keyword>
<name>A0ABD5UKI0_9EURY</name>
<dbReference type="EMBL" id="JBHSXI010000006">
    <property type="protein sequence ID" value="MFC6888652.1"/>
    <property type="molecule type" value="Genomic_DNA"/>
</dbReference>
<feature type="transmembrane region" description="Helical" evidence="5">
    <location>
        <begin position="607"/>
        <end position="629"/>
    </location>
</feature>
<dbReference type="Pfam" id="PF00902">
    <property type="entry name" value="TatC"/>
    <property type="match status" value="2"/>
</dbReference>
<feature type="transmembrane region" description="Helical" evidence="5">
    <location>
        <begin position="567"/>
        <end position="591"/>
    </location>
</feature>
<accession>A0ABD5UKI0</accession>
<comment type="function">
    <text evidence="5">Part of the twin-arginine translocation (Tat) system that transports large folded proteins containing a characteristic twin-arginine motif in their signal peptide across membranes.</text>
</comment>
<feature type="region of interest" description="Disordered" evidence="6">
    <location>
        <begin position="419"/>
        <end position="472"/>
    </location>
</feature>
<comment type="caution">
    <text evidence="5">Lacks conserved residue(s) required for the propagation of feature annotation.</text>
</comment>
<dbReference type="GO" id="GO:0043953">
    <property type="term" value="P:protein transport by the Tat complex"/>
    <property type="evidence" value="ECO:0007669"/>
    <property type="project" value="UniProtKB-UniRule"/>
</dbReference>
<keyword evidence="5" id="KW-0811">Translocation</keyword>
<feature type="compositionally biased region" description="Acidic residues" evidence="6">
    <location>
        <begin position="423"/>
        <end position="438"/>
    </location>
</feature>
<evidence type="ECO:0000256" key="1">
    <source>
        <dbReference type="ARBA" id="ARBA00004141"/>
    </source>
</evidence>
<comment type="caution">
    <text evidence="7">The sequence shown here is derived from an EMBL/GenBank/DDBJ whole genome shotgun (WGS) entry which is preliminary data.</text>
</comment>